<dbReference type="EMBL" id="JBEDUW010000006">
    <property type="protein sequence ID" value="KAK9925251.1"/>
    <property type="molecule type" value="Genomic_DNA"/>
</dbReference>
<dbReference type="Gene3D" id="3.80.10.10">
    <property type="entry name" value="Ribonuclease Inhibitor"/>
    <property type="match status" value="1"/>
</dbReference>
<sequence>MNKISVCVIFLSFFLFLHSTSSVVEDETRNSLLTFLAKLSNNGAQPGFSLGWSNFSDPCKDQWKGIVCDSQNISVIKLFLNTLNLHGTLDVAILCNAKSVAASLTILDLDDNSIGGEISADIQNCQQLTNLTVSRNRLSGNLPDSLVMLNNLKRLDISNNNFCGKLPELSLISGLTDFLAQNNQLTGEIPKFDFSNFDTFNVSNNNLHGPIQNANGHVFPDSFTGNPGLCGDPMPNNCSTTSSSATAVDHKSSTKGTSNKILIYSGYGILALVCLVLLIFRICSKSKKNDDKKVADAPVNQNKVASVDDSMVSKYSAASSEFKGGFSRSQYSVTSAESTANVVSSSLVVLTSPVVNGLNFEELLKAPAEMLGRSKYGSLYKVIIDYGATLVVKRIKDWAISSNDFKLRMQRLDQAKHHNVLSALAFYSSRQEKLLVYEYQYNGSLFRLIHGNRGGKAFDWPSRLSCAATIADTLAFMHEDLQKVGIAHGNLKSSNILLNKNMEPCISEYGLMEINDQDNKLPGKVSAASSASSTFRADIYGFGVILLELLTGKLGQHNGVDLTSWVHSVVREEWTAEVFDKSLYSEGASEERMVNLLQVAIKCVNRSPEARPSMKQVAAMINTIKEDDHEDKSSTFFDV</sequence>
<feature type="domain" description="Protein kinase" evidence="9">
    <location>
        <begin position="365"/>
        <end position="637"/>
    </location>
</feature>
<dbReference type="GO" id="GO:0004672">
    <property type="term" value="F:protein kinase activity"/>
    <property type="evidence" value="ECO:0007669"/>
    <property type="project" value="InterPro"/>
</dbReference>
<dbReference type="Proteomes" id="UP001457282">
    <property type="component" value="Unassembled WGS sequence"/>
</dbReference>
<reference evidence="10 11" key="1">
    <citation type="journal article" date="2023" name="G3 (Bethesda)">
        <title>A chromosome-length genome assembly and annotation of blackberry (Rubus argutus, cv. 'Hillquist').</title>
        <authorList>
            <person name="Bruna T."/>
            <person name="Aryal R."/>
            <person name="Dudchenko O."/>
            <person name="Sargent D.J."/>
            <person name="Mead D."/>
            <person name="Buti M."/>
            <person name="Cavallini A."/>
            <person name="Hytonen T."/>
            <person name="Andres J."/>
            <person name="Pham M."/>
            <person name="Weisz D."/>
            <person name="Mascagni F."/>
            <person name="Usai G."/>
            <person name="Natali L."/>
            <person name="Bassil N."/>
            <person name="Fernandez G.E."/>
            <person name="Lomsadze A."/>
            <person name="Armour M."/>
            <person name="Olukolu B."/>
            <person name="Poorten T."/>
            <person name="Britton C."/>
            <person name="Davik J."/>
            <person name="Ashrafi H."/>
            <person name="Aiden E.L."/>
            <person name="Borodovsky M."/>
            <person name="Worthington M."/>
        </authorList>
    </citation>
    <scope>NUCLEOTIDE SEQUENCE [LARGE SCALE GENOMIC DNA]</scope>
    <source>
        <strain evidence="10">PI 553951</strain>
    </source>
</reference>
<dbReference type="InterPro" id="IPR000719">
    <property type="entry name" value="Prot_kinase_dom"/>
</dbReference>
<dbReference type="SUPFAM" id="SSF52058">
    <property type="entry name" value="L domain-like"/>
    <property type="match status" value="1"/>
</dbReference>
<dbReference type="PANTHER" id="PTHR48007">
    <property type="entry name" value="LEUCINE-RICH REPEAT RECEPTOR-LIKE PROTEIN KINASE PXC1"/>
    <property type="match status" value="1"/>
</dbReference>
<gene>
    <name evidence="10" type="ORF">M0R45_033580</name>
</gene>
<keyword evidence="4" id="KW-0677">Repeat</keyword>
<dbReference type="InterPro" id="IPR032675">
    <property type="entry name" value="LRR_dom_sf"/>
</dbReference>
<keyword evidence="11" id="KW-1185">Reference proteome</keyword>
<evidence type="ECO:0000256" key="7">
    <source>
        <dbReference type="SAM" id="Phobius"/>
    </source>
</evidence>
<keyword evidence="6 7" id="KW-0472">Membrane</keyword>
<evidence type="ECO:0000259" key="9">
    <source>
        <dbReference type="PROSITE" id="PS50011"/>
    </source>
</evidence>
<keyword evidence="3 7" id="KW-0812">Transmembrane</keyword>
<evidence type="ECO:0000256" key="5">
    <source>
        <dbReference type="ARBA" id="ARBA00022989"/>
    </source>
</evidence>
<evidence type="ECO:0000256" key="1">
    <source>
        <dbReference type="ARBA" id="ARBA00004370"/>
    </source>
</evidence>
<evidence type="ECO:0000313" key="11">
    <source>
        <dbReference type="Proteomes" id="UP001457282"/>
    </source>
</evidence>
<name>A0AAW1WMW0_RUBAR</name>
<organism evidence="10 11">
    <name type="scientific">Rubus argutus</name>
    <name type="common">Southern blackberry</name>
    <dbReference type="NCBI Taxonomy" id="59490"/>
    <lineage>
        <taxon>Eukaryota</taxon>
        <taxon>Viridiplantae</taxon>
        <taxon>Streptophyta</taxon>
        <taxon>Embryophyta</taxon>
        <taxon>Tracheophyta</taxon>
        <taxon>Spermatophyta</taxon>
        <taxon>Magnoliopsida</taxon>
        <taxon>eudicotyledons</taxon>
        <taxon>Gunneridae</taxon>
        <taxon>Pentapetalae</taxon>
        <taxon>rosids</taxon>
        <taxon>fabids</taxon>
        <taxon>Rosales</taxon>
        <taxon>Rosaceae</taxon>
        <taxon>Rosoideae</taxon>
        <taxon>Rosoideae incertae sedis</taxon>
        <taxon>Rubus</taxon>
    </lineage>
</organism>
<dbReference type="GO" id="GO:0005524">
    <property type="term" value="F:ATP binding"/>
    <property type="evidence" value="ECO:0007669"/>
    <property type="project" value="InterPro"/>
</dbReference>
<dbReference type="AlphaFoldDB" id="A0AAW1WMW0"/>
<dbReference type="Pfam" id="PF00560">
    <property type="entry name" value="LRR_1"/>
    <property type="match status" value="2"/>
</dbReference>
<comment type="subcellular location">
    <subcellularLocation>
        <location evidence="1">Membrane</location>
    </subcellularLocation>
</comment>
<dbReference type="Gene3D" id="1.10.510.10">
    <property type="entry name" value="Transferase(Phosphotransferase) domain 1"/>
    <property type="match status" value="1"/>
</dbReference>
<dbReference type="PANTHER" id="PTHR48007:SF79">
    <property type="entry name" value="(WILD MALAYSIAN BANANA) HYPOTHETICAL PROTEIN"/>
    <property type="match status" value="1"/>
</dbReference>
<comment type="caution">
    <text evidence="10">The sequence shown here is derived from an EMBL/GenBank/DDBJ whole genome shotgun (WGS) entry which is preliminary data.</text>
</comment>
<feature type="transmembrane region" description="Helical" evidence="7">
    <location>
        <begin position="261"/>
        <end position="283"/>
    </location>
</feature>
<accession>A0AAW1WMW0</accession>
<dbReference type="InterPro" id="IPR001245">
    <property type="entry name" value="Ser-Thr/Tyr_kinase_cat_dom"/>
</dbReference>
<keyword evidence="5 7" id="KW-1133">Transmembrane helix</keyword>
<dbReference type="InterPro" id="IPR011009">
    <property type="entry name" value="Kinase-like_dom_sf"/>
</dbReference>
<dbReference type="PROSITE" id="PS50011">
    <property type="entry name" value="PROTEIN_KINASE_DOM"/>
    <property type="match status" value="1"/>
</dbReference>
<protein>
    <recommendedName>
        <fullName evidence="9">Protein kinase domain-containing protein</fullName>
    </recommendedName>
</protein>
<evidence type="ECO:0000256" key="2">
    <source>
        <dbReference type="ARBA" id="ARBA00022614"/>
    </source>
</evidence>
<evidence type="ECO:0000256" key="6">
    <source>
        <dbReference type="ARBA" id="ARBA00023136"/>
    </source>
</evidence>
<dbReference type="SUPFAM" id="SSF56112">
    <property type="entry name" value="Protein kinase-like (PK-like)"/>
    <property type="match status" value="1"/>
</dbReference>
<dbReference type="Pfam" id="PF08263">
    <property type="entry name" value="LRRNT_2"/>
    <property type="match status" value="1"/>
</dbReference>
<dbReference type="Gene3D" id="3.30.200.20">
    <property type="entry name" value="Phosphorylase Kinase, domain 1"/>
    <property type="match status" value="1"/>
</dbReference>
<feature type="signal peptide" evidence="8">
    <location>
        <begin position="1"/>
        <end position="22"/>
    </location>
</feature>
<dbReference type="InterPro" id="IPR046959">
    <property type="entry name" value="PRK1-6/SRF4-like"/>
</dbReference>
<evidence type="ECO:0000256" key="4">
    <source>
        <dbReference type="ARBA" id="ARBA00022737"/>
    </source>
</evidence>
<dbReference type="GO" id="GO:0016020">
    <property type="term" value="C:membrane"/>
    <property type="evidence" value="ECO:0007669"/>
    <property type="project" value="UniProtKB-SubCell"/>
</dbReference>
<evidence type="ECO:0000313" key="10">
    <source>
        <dbReference type="EMBL" id="KAK9925251.1"/>
    </source>
</evidence>
<evidence type="ECO:0000256" key="3">
    <source>
        <dbReference type="ARBA" id="ARBA00022692"/>
    </source>
</evidence>
<keyword evidence="2" id="KW-0433">Leucine-rich repeat</keyword>
<feature type="chain" id="PRO_5043923641" description="Protein kinase domain-containing protein" evidence="8">
    <location>
        <begin position="23"/>
        <end position="639"/>
    </location>
</feature>
<proteinExistence type="predicted"/>
<dbReference type="InterPro" id="IPR001611">
    <property type="entry name" value="Leu-rich_rpt"/>
</dbReference>
<dbReference type="InterPro" id="IPR013210">
    <property type="entry name" value="LRR_N_plant-typ"/>
</dbReference>
<keyword evidence="8" id="KW-0732">Signal</keyword>
<evidence type="ECO:0000256" key="8">
    <source>
        <dbReference type="SAM" id="SignalP"/>
    </source>
</evidence>
<dbReference type="Pfam" id="PF07714">
    <property type="entry name" value="PK_Tyr_Ser-Thr"/>
    <property type="match status" value="1"/>
</dbReference>